<reference evidence="3" key="2">
    <citation type="submission" date="2023-02" db="EMBL/GenBank/DDBJ databases">
        <authorList>
            <person name="Swenson N.G."/>
            <person name="Wegrzyn J.L."/>
            <person name="Mcevoy S.L."/>
        </authorList>
    </citation>
    <scope>NUCLEOTIDE SEQUENCE</scope>
    <source>
        <strain evidence="3">91603</strain>
        <tissue evidence="3">Leaf</tissue>
    </source>
</reference>
<dbReference type="InterPro" id="IPR004330">
    <property type="entry name" value="FAR1_DNA_bnd_dom"/>
</dbReference>
<dbReference type="Proteomes" id="UP001064489">
    <property type="component" value="Chromosome 3"/>
</dbReference>
<dbReference type="GO" id="GO:0008270">
    <property type="term" value="F:zinc ion binding"/>
    <property type="evidence" value="ECO:0007669"/>
    <property type="project" value="UniProtKB-UniRule"/>
</dbReference>
<dbReference type="GO" id="GO:0006355">
    <property type="term" value="P:regulation of DNA-templated transcription"/>
    <property type="evidence" value="ECO:0007669"/>
    <property type="project" value="UniProtKB-UniRule"/>
</dbReference>
<dbReference type="SUPFAM" id="SSF56112">
    <property type="entry name" value="Protein kinase-like (PK-like)"/>
    <property type="match status" value="1"/>
</dbReference>
<evidence type="ECO:0000259" key="2">
    <source>
        <dbReference type="Pfam" id="PF03101"/>
    </source>
</evidence>
<keyword evidence="4" id="KW-1185">Reference proteome</keyword>
<gene>
    <name evidence="3" type="ORF">LWI28_011197</name>
</gene>
<comment type="function">
    <text evidence="1">Putative transcription activator involved in regulating light control of development.</text>
</comment>
<dbReference type="PANTHER" id="PTHR31669:SF283">
    <property type="entry name" value="PROTEIN FAR1-RELATED SEQUENCE"/>
    <property type="match status" value="1"/>
</dbReference>
<sequence>MQYKNPGFFALMDLDDDGRLKNVFWADPHSRSAYQYFGDVVTFDTTYLTNRYGMPFAPFVDEQTSWVNSDELEAASVYILDDVNVNDGVNVDEGVSSSSGNLEPYIGMEFEDVEDTQTFYKAYARRKGFAIRTNYTRLSKDAKTLCAVDYVCTRARFQQVSFIQNQAETTKPRAICTRQATWHKERQSQRPPKTTNTPLRLVFKYGQAWVATLKGDVYNFGVVMLELLTGKRPVEVFKPKMSRELVGWVQHMRSEVKQDQVFDPLLRRKGFDEEMLHVLDVSCMCVNQNPFKRPTINEVMDWLKNVHINENKNLPLNT</sequence>
<feature type="domain" description="FAR1" evidence="2">
    <location>
        <begin position="118"/>
        <end position="181"/>
    </location>
</feature>
<proteinExistence type="inferred from homology"/>
<keyword evidence="1" id="KW-0539">Nucleus</keyword>
<keyword evidence="1" id="KW-0863">Zinc-finger</keyword>
<protein>
    <recommendedName>
        <fullName evidence="1">Protein FAR1-RELATED SEQUENCE</fullName>
    </recommendedName>
</protein>
<dbReference type="Gene3D" id="1.10.510.10">
    <property type="entry name" value="Transferase(Phosphotransferase) domain 1"/>
    <property type="match status" value="1"/>
</dbReference>
<dbReference type="PANTHER" id="PTHR31669">
    <property type="entry name" value="PROTEIN FAR1-RELATED SEQUENCE 10-RELATED"/>
    <property type="match status" value="1"/>
</dbReference>
<name>A0AAD5NX14_ACENE</name>
<comment type="subcellular location">
    <subcellularLocation>
        <location evidence="1">Nucleus</location>
    </subcellularLocation>
</comment>
<accession>A0AAD5NX14</accession>
<comment type="caution">
    <text evidence="3">The sequence shown here is derived from an EMBL/GenBank/DDBJ whole genome shotgun (WGS) entry which is preliminary data.</text>
</comment>
<dbReference type="InterPro" id="IPR011009">
    <property type="entry name" value="Kinase-like_dom_sf"/>
</dbReference>
<keyword evidence="1" id="KW-0862">Zinc</keyword>
<dbReference type="GO" id="GO:0005634">
    <property type="term" value="C:nucleus"/>
    <property type="evidence" value="ECO:0007669"/>
    <property type="project" value="UniProtKB-SubCell"/>
</dbReference>
<keyword evidence="1" id="KW-0479">Metal-binding</keyword>
<dbReference type="EMBL" id="JAJSOW010000100">
    <property type="protein sequence ID" value="KAI9185838.1"/>
    <property type="molecule type" value="Genomic_DNA"/>
</dbReference>
<dbReference type="Pfam" id="PF03101">
    <property type="entry name" value="FAR1"/>
    <property type="match status" value="1"/>
</dbReference>
<dbReference type="InterPro" id="IPR031052">
    <property type="entry name" value="FHY3/FAR1"/>
</dbReference>
<dbReference type="AlphaFoldDB" id="A0AAD5NX14"/>
<comment type="similarity">
    <text evidence="1">Belongs to the FHY3/FAR1 family.</text>
</comment>
<reference evidence="3" key="1">
    <citation type="journal article" date="2022" name="Plant J.">
        <title>Strategies of tolerance reflected in two North American maple genomes.</title>
        <authorList>
            <person name="McEvoy S.L."/>
            <person name="Sezen U.U."/>
            <person name="Trouern-Trend A."/>
            <person name="McMahon S.M."/>
            <person name="Schaberg P.G."/>
            <person name="Yang J."/>
            <person name="Wegrzyn J.L."/>
            <person name="Swenson N.G."/>
        </authorList>
    </citation>
    <scope>NUCLEOTIDE SEQUENCE</scope>
    <source>
        <strain evidence="3">91603</strain>
    </source>
</reference>
<organism evidence="3 4">
    <name type="scientific">Acer negundo</name>
    <name type="common">Box elder</name>
    <dbReference type="NCBI Taxonomy" id="4023"/>
    <lineage>
        <taxon>Eukaryota</taxon>
        <taxon>Viridiplantae</taxon>
        <taxon>Streptophyta</taxon>
        <taxon>Embryophyta</taxon>
        <taxon>Tracheophyta</taxon>
        <taxon>Spermatophyta</taxon>
        <taxon>Magnoliopsida</taxon>
        <taxon>eudicotyledons</taxon>
        <taxon>Gunneridae</taxon>
        <taxon>Pentapetalae</taxon>
        <taxon>rosids</taxon>
        <taxon>malvids</taxon>
        <taxon>Sapindales</taxon>
        <taxon>Sapindaceae</taxon>
        <taxon>Hippocastanoideae</taxon>
        <taxon>Acereae</taxon>
        <taxon>Acer</taxon>
    </lineage>
</organism>
<evidence type="ECO:0000313" key="3">
    <source>
        <dbReference type="EMBL" id="KAI9185838.1"/>
    </source>
</evidence>
<evidence type="ECO:0000313" key="4">
    <source>
        <dbReference type="Proteomes" id="UP001064489"/>
    </source>
</evidence>
<evidence type="ECO:0000256" key="1">
    <source>
        <dbReference type="RuleBase" id="RU367018"/>
    </source>
</evidence>